<comment type="caution">
    <text evidence="1">The sequence shown here is derived from an EMBL/GenBank/DDBJ whole genome shotgun (WGS) entry which is preliminary data.</text>
</comment>
<dbReference type="Proteomes" id="UP000324800">
    <property type="component" value="Unassembled WGS sequence"/>
</dbReference>
<dbReference type="EMBL" id="SNRW01000497">
    <property type="protein sequence ID" value="KAA6400806.1"/>
    <property type="molecule type" value="Genomic_DNA"/>
</dbReference>
<accession>A0A5J4X241</accession>
<evidence type="ECO:0000313" key="1">
    <source>
        <dbReference type="EMBL" id="KAA6400806.1"/>
    </source>
</evidence>
<protein>
    <submittedName>
        <fullName evidence="1">Uncharacterized protein</fullName>
    </submittedName>
</protein>
<gene>
    <name evidence="1" type="ORF">EZS28_003668</name>
</gene>
<organism evidence="1 2">
    <name type="scientific">Streblomastix strix</name>
    <dbReference type="NCBI Taxonomy" id="222440"/>
    <lineage>
        <taxon>Eukaryota</taxon>
        <taxon>Metamonada</taxon>
        <taxon>Preaxostyla</taxon>
        <taxon>Oxymonadida</taxon>
        <taxon>Streblomastigidae</taxon>
        <taxon>Streblomastix</taxon>
    </lineage>
</organism>
<name>A0A5J4X241_9EUKA</name>
<sequence length="660" mass="74191">MSNFYIDERLLDAAGLSNFQELFAYIKEHYSKQIGELSLPVPIGGQTLQQQVKNNDDIIYGSGDSNEEFEPPVPNVIMKLDLSSQLERQSFLASSGSNSQLIVYGDRITLTASYATTGLFPCGDQLGGQLSGYLFKSSPHEARPKLGDQVIALVGKDSPNIYNIFCQFEAQSYVYEAVKKQTDLIEAGVQELNRTNYLYSEIKLMDELAIFKADRAAYFIKDGPFITHSFGAKLAQLGINSEMQQTIYKLFSTIGKKVLPPNIKYMPIHVEQQEFSAMRLFKDIYDKSSAVQVAVSGQLNMFDCEFQGTYILENYVNGINTNESAFEDVQSHIYEVIIKHEIQLDSSLQPQYMITNMFNQLAINDFFPSSVQNTFYIVDDGTCRACVLNLYSKSKGLQERTQEVSRISDAEVPDDGKTVRLFSKIKQLVQKVGKGLQLADDNIYRLFIEPFAKSILGALGPVGQTIDKGLKSGSNHIRKYTIYHRDKTIDGSLQNDATTESIIYNTVKPQSEKNIRKLIHSFYENIHKFDTSACGTYIRLHAEPLTESELKNLVCGIKPVTICIKNYVITEVTANMAGYKSTDACLNRVRQFYSQRPFVVPAQRVEVWSLLTSATLTGIRTSQNIPLSHVTDFCLPFPKDASATTCFENPCYQNMQITTC</sequence>
<dbReference type="AlphaFoldDB" id="A0A5J4X241"/>
<proteinExistence type="predicted"/>
<evidence type="ECO:0000313" key="2">
    <source>
        <dbReference type="Proteomes" id="UP000324800"/>
    </source>
</evidence>
<dbReference type="OrthoDB" id="68611at2759"/>
<reference evidence="1 2" key="1">
    <citation type="submission" date="2019-03" db="EMBL/GenBank/DDBJ databases">
        <title>Single cell metagenomics reveals metabolic interactions within the superorganism composed of flagellate Streblomastix strix and complex community of Bacteroidetes bacteria on its surface.</title>
        <authorList>
            <person name="Treitli S.C."/>
            <person name="Kolisko M."/>
            <person name="Husnik F."/>
            <person name="Keeling P."/>
            <person name="Hampl V."/>
        </authorList>
    </citation>
    <scope>NUCLEOTIDE SEQUENCE [LARGE SCALE GENOMIC DNA]</scope>
    <source>
        <strain evidence="1">ST1C</strain>
    </source>
</reference>